<comment type="caution">
    <text evidence="2">The sequence shown here is derived from an EMBL/GenBank/DDBJ whole genome shotgun (WGS) entry which is preliminary data.</text>
</comment>
<dbReference type="EMBL" id="CAKKNE010000006">
    <property type="protein sequence ID" value="CAH0378454.1"/>
    <property type="molecule type" value="Genomic_DNA"/>
</dbReference>
<name>A0A8J2X2I4_9STRA</name>
<dbReference type="AlphaFoldDB" id="A0A8J2X2I4"/>
<dbReference type="Proteomes" id="UP000789595">
    <property type="component" value="Unassembled WGS sequence"/>
</dbReference>
<feature type="chain" id="PRO_5035289802" evidence="1">
    <location>
        <begin position="18"/>
        <end position="298"/>
    </location>
</feature>
<evidence type="ECO:0000313" key="3">
    <source>
        <dbReference type="Proteomes" id="UP000789595"/>
    </source>
</evidence>
<gene>
    <name evidence="2" type="ORF">PECAL_6P00390</name>
</gene>
<sequence>MVLRRALLLHALLACDAFQAPVAPKLNAIPLHAKKSISPNLKAKLLQEAESPWRTVRKFIYGAFALSATVGGLTALTQLAAAVSKQPDALPLEQTIQNVVVDFGVVAACAYGAKVDGAADSGLEEDDGAPSTTIDDEAIAANLATLQKLEVTVAGERVANVETLRTAANQAVVVVAGPSSVVDDALRDALIEQKTLAAAEVLVVPVRTSAEDAVEAAMGRRSDSYGFVAPPVDAAKWKAYAAAECAVAAGQGAETAAEDGIVIAVRADGTVARRGLGKPVWKMVAAELSPPKKEEASS</sequence>
<evidence type="ECO:0000256" key="1">
    <source>
        <dbReference type="SAM" id="SignalP"/>
    </source>
</evidence>
<organism evidence="2 3">
    <name type="scientific">Pelagomonas calceolata</name>
    <dbReference type="NCBI Taxonomy" id="35677"/>
    <lineage>
        <taxon>Eukaryota</taxon>
        <taxon>Sar</taxon>
        <taxon>Stramenopiles</taxon>
        <taxon>Ochrophyta</taxon>
        <taxon>Pelagophyceae</taxon>
        <taxon>Pelagomonadales</taxon>
        <taxon>Pelagomonadaceae</taxon>
        <taxon>Pelagomonas</taxon>
    </lineage>
</organism>
<keyword evidence="3" id="KW-1185">Reference proteome</keyword>
<dbReference type="OrthoDB" id="5130at2759"/>
<reference evidence="2" key="1">
    <citation type="submission" date="2021-11" db="EMBL/GenBank/DDBJ databases">
        <authorList>
            <consortium name="Genoscope - CEA"/>
            <person name="William W."/>
        </authorList>
    </citation>
    <scope>NUCLEOTIDE SEQUENCE</scope>
</reference>
<dbReference type="InterPro" id="IPR021883">
    <property type="entry name" value="LPA1-like"/>
</dbReference>
<evidence type="ECO:0000313" key="2">
    <source>
        <dbReference type="EMBL" id="CAH0378454.1"/>
    </source>
</evidence>
<protein>
    <submittedName>
        <fullName evidence="2">Uncharacterized protein</fullName>
    </submittedName>
</protein>
<feature type="signal peptide" evidence="1">
    <location>
        <begin position="1"/>
        <end position="17"/>
    </location>
</feature>
<dbReference type="Pfam" id="PF11998">
    <property type="entry name" value="DUF3493"/>
    <property type="match status" value="1"/>
</dbReference>
<keyword evidence="1" id="KW-0732">Signal</keyword>
<accession>A0A8J2X2I4</accession>
<dbReference type="PANTHER" id="PTHR35498">
    <property type="entry name" value="PROTEIN LOW PSII ACCUMULATION 1, CHLOROPLASTIC"/>
    <property type="match status" value="1"/>
</dbReference>
<dbReference type="PANTHER" id="PTHR35498:SF1">
    <property type="entry name" value="LOW PSII ACCUMULATION-LIKE PROTEIN"/>
    <property type="match status" value="1"/>
</dbReference>
<proteinExistence type="predicted"/>